<evidence type="ECO:0000256" key="1">
    <source>
        <dbReference type="SAM" id="MobiDB-lite"/>
    </source>
</evidence>
<accession>Q6L598</accession>
<evidence type="ECO:0000313" key="2">
    <source>
        <dbReference type="EMBL" id="AAT44193.1"/>
    </source>
</evidence>
<sequence length="328" mass="34773">MVSLVVGAGAVDGEPQVPRGARLCWRKISKREDPEFQTMAVLPHLATGERGRGREETHKKSPEAEMENLVHGRRWRNHEQLPQEITARNAPREHTQSPHLSLPGPRRRARTSIPPTDPRREEAGQEETDADSSSPVLGSDGDARIQRPSSLGAAWQERERRQHADPPASTLGSGGSGLRRAGASRHGGGGGRDGRAVEAEVGMGRGTAARKAAPEKGERKGIGETGERAREGGREEAAWGEDRPPIPRPGKARSGVGGCRSGRRVGWSGRAVEGATTAEVAGGGAQAVAGEHDSCGGVTAVDNDGPLCTTGMLRSPPLRPTPIPLHRH</sequence>
<feature type="region of interest" description="Disordered" evidence="1">
    <location>
        <begin position="46"/>
        <end position="271"/>
    </location>
</feature>
<proteinExistence type="predicted"/>
<feature type="compositionally biased region" description="Basic and acidic residues" evidence="1">
    <location>
        <begin position="47"/>
        <end position="63"/>
    </location>
</feature>
<dbReference type="AlphaFoldDB" id="Q6L598"/>
<organism evidence="2 3">
    <name type="scientific">Oryza sativa subsp. japonica</name>
    <name type="common">Rice</name>
    <dbReference type="NCBI Taxonomy" id="39947"/>
    <lineage>
        <taxon>Eukaryota</taxon>
        <taxon>Viridiplantae</taxon>
        <taxon>Streptophyta</taxon>
        <taxon>Embryophyta</taxon>
        <taxon>Tracheophyta</taxon>
        <taxon>Spermatophyta</taxon>
        <taxon>Magnoliopsida</taxon>
        <taxon>Liliopsida</taxon>
        <taxon>Poales</taxon>
        <taxon>Poaceae</taxon>
        <taxon>BOP clade</taxon>
        <taxon>Oryzoideae</taxon>
        <taxon>Oryzeae</taxon>
        <taxon>Oryzinae</taxon>
        <taxon>Oryza</taxon>
        <taxon>Oryza sativa</taxon>
    </lineage>
</organism>
<dbReference type="EMBL" id="AC104278">
    <property type="protein sequence ID" value="AAT44193.1"/>
    <property type="molecule type" value="Genomic_DNA"/>
</dbReference>
<dbReference type="Proteomes" id="UP000000763">
    <property type="component" value="Chromosome 5"/>
</dbReference>
<evidence type="ECO:0000313" key="3">
    <source>
        <dbReference type="Proteomes" id="UP000000763"/>
    </source>
</evidence>
<reference evidence="3" key="2">
    <citation type="journal article" date="2008" name="Nucleic Acids Res.">
        <title>The rice annotation project database (RAP-DB): 2008 update.</title>
        <authorList>
            <consortium name="The rice annotation project (RAP)"/>
        </authorList>
    </citation>
    <scope>GENOME REANNOTATION</scope>
    <source>
        <strain evidence="3">cv. Nipponbare</strain>
    </source>
</reference>
<feature type="compositionally biased region" description="Basic and acidic residues" evidence="1">
    <location>
        <begin position="212"/>
        <end position="245"/>
    </location>
</feature>
<protein>
    <submittedName>
        <fullName evidence="2">Uncharacterized protein</fullName>
    </submittedName>
</protein>
<name>Q6L598_ORYSJ</name>
<gene>
    <name evidence="2" type="ORF">OJ1345_B12.16</name>
</gene>
<reference evidence="3" key="1">
    <citation type="journal article" date="2005" name="Nature">
        <title>The map-based sequence of the rice genome.</title>
        <authorList>
            <consortium name="International rice genome sequencing project (IRGSP)"/>
            <person name="Matsumoto T."/>
            <person name="Wu J."/>
            <person name="Kanamori H."/>
            <person name="Katayose Y."/>
            <person name="Fujisawa M."/>
            <person name="Namiki N."/>
            <person name="Mizuno H."/>
            <person name="Yamamoto K."/>
            <person name="Antonio B.A."/>
            <person name="Baba T."/>
            <person name="Sakata K."/>
            <person name="Nagamura Y."/>
            <person name="Aoki H."/>
            <person name="Arikawa K."/>
            <person name="Arita K."/>
            <person name="Bito T."/>
            <person name="Chiden Y."/>
            <person name="Fujitsuka N."/>
            <person name="Fukunaka R."/>
            <person name="Hamada M."/>
            <person name="Harada C."/>
            <person name="Hayashi A."/>
            <person name="Hijishita S."/>
            <person name="Honda M."/>
            <person name="Hosokawa S."/>
            <person name="Ichikawa Y."/>
            <person name="Idonuma A."/>
            <person name="Iijima M."/>
            <person name="Ikeda M."/>
            <person name="Ikeno M."/>
            <person name="Ito K."/>
            <person name="Ito S."/>
            <person name="Ito T."/>
            <person name="Ito Y."/>
            <person name="Ito Y."/>
            <person name="Iwabuchi A."/>
            <person name="Kamiya K."/>
            <person name="Karasawa W."/>
            <person name="Kurita K."/>
            <person name="Katagiri S."/>
            <person name="Kikuta A."/>
            <person name="Kobayashi H."/>
            <person name="Kobayashi N."/>
            <person name="Machita K."/>
            <person name="Maehara T."/>
            <person name="Masukawa M."/>
            <person name="Mizubayashi T."/>
            <person name="Mukai Y."/>
            <person name="Nagasaki H."/>
            <person name="Nagata Y."/>
            <person name="Naito S."/>
            <person name="Nakashima M."/>
            <person name="Nakama Y."/>
            <person name="Nakamichi Y."/>
            <person name="Nakamura M."/>
            <person name="Meguro A."/>
            <person name="Negishi M."/>
            <person name="Ohta I."/>
            <person name="Ohta T."/>
            <person name="Okamoto M."/>
            <person name="Ono N."/>
            <person name="Saji S."/>
            <person name="Sakaguchi M."/>
            <person name="Sakai K."/>
            <person name="Shibata M."/>
            <person name="Shimokawa T."/>
            <person name="Song J."/>
            <person name="Takazaki Y."/>
            <person name="Terasawa K."/>
            <person name="Tsugane M."/>
            <person name="Tsuji K."/>
            <person name="Ueda S."/>
            <person name="Waki K."/>
            <person name="Yamagata H."/>
            <person name="Yamamoto M."/>
            <person name="Yamamoto S."/>
            <person name="Yamane H."/>
            <person name="Yoshiki S."/>
            <person name="Yoshihara R."/>
            <person name="Yukawa K."/>
            <person name="Zhong H."/>
            <person name="Yano M."/>
            <person name="Yuan Q."/>
            <person name="Ouyang S."/>
            <person name="Liu J."/>
            <person name="Jones K.M."/>
            <person name="Gansberger K."/>
            <person name="Moffat K."/>
            <person name="Hill J."/>
            <person name="Bera J."/>
            <person name="Fadrosh D."/>
            <person name="Jin S."/>
            <person name="Johri S."/>
            <person name="Kim M."/>
            <person name="Overton L."/>
            <person name="Reardon M."/>
            <person name="Tsitrin T."/>
            <person name="Vuong H."/>
            <person name="Weaver B."/>
            <person name="Ciecko A."/>
            <person name="Tallon L."/>
            <person name="Jackson J."/>
            <person name="Pai G."/>
            <person name="Aken S.V."/>
            <person name="Utterback T."/>
            <person name="Reidmuller S."/>
            <person name="Feldblyum T."/>
            <person name="Hsiao J."/>
            <person name="Zismann V."/>
            <person name="Iobst S."/>
            <person name="de Vazeille A.R."/>
            <person name="Buell C.R."/>
            <person name="Ying K."/>
            <person name="Li Y."/>
            <person name="Lu T."/>
            <person name="Huang Y."/>
            <person name="Zhao Q."/>
            <person name="Feng Q."/>
            <person name="Zhang L."/>
            <person name="Zhu J."/>
            <person name="Weng Q."/>
            <person name="Mu J."/>
            <person name="Lu Y."/>
            <person name="Fan D."/>
            <person name="Liu Y."/>
            <person name="Guan J."/>
            <person name="Zhang Y."/>
            <person name="Yu S."/>
            <person name="Liu X."/>
            <person name="Zhang Y."/>
            <person name="Hong G."/>
            <person name="Han B."/>
            <person name="Choisne N."/>
            <person name="Demange N."/>
            <person name="Orjeda G."/>
            <person name="Samain S."/>
            <person name="Cattolico L."/>
            <person name="Pelletier E."/>
            <person name="Couloux A."/>
            <person name="Segurens B."/>
            <person name="Wincker P."/>
            <person name="D'Hont A."/>
            <person name="Scarpelli C."/>
            <person name="Weissenbach J."/>
            <person name="Salanoubat M."/>
            <person name="Quetier F."/>
            <person name="Yu Y."/>
            <person name="Kim H.R."/>
            <person name="Rambo T."/>
            <person name="Currie J."/>
            <person name="Collura K."/>
            <person name="Luo M."/>
            <person name="Yang T."/>
            <person name="Ammiraju J.S.S."/>
            <person name="Engler F."/>
            <person name="Soderlund C."/>
            <person name="Wing R.A."/>
            <person name="Palmer L.E."/>
            <person name="de la Bastide M."/>
            <person name="Spiegel L."/>
            <person name="Nascimento L."/>
            <person name="Zutavern T."/>
            <person name="O'Shaughnessy A."/>
            <person name="Dike S."/>
            <person name="Dedhia N."/>
            <person name="Preston R."/>
            <person name="Balija V."/>
            <person name="McCombie W.R."/>
            <person name="Chow T."/>
            <person name="Chen H."/>
            <person name="Chung M."/>
            <person name="Chen C."/>
            <person name="Shaw J."/>
            <person name="Wu H."/>
            <person name="Hsiao K."/>
            <person name="Chao Y."/>
            <person name="Chu M."/>
            <person name="Cheng C."/>
            <person name="Hour A."/>
            <person name="Lee P."/>
            <person name="Lin S."/>
            <person name="Lin Y."/>
            <person name="Liou J."/>
            <person name="Liu S."/>
            <person name="Hsing Y."/>
            <person name="Raghuvanshi S."/>
            <person name="Mohanty A."/>
            <person name="Bharti A.K."/>
            <person name="Gaur A."/>
            <person name="Gupta V."/>
            <person name="Kumar D."/>
            <person name="Ravi V."/>
            <person name="Vij S."/>
            <person name="Kapur A."/>
            <person name="Khurana P."/>
            <person name="Khurana P."/>
            <person name="Khurana J.P."/>
            <person name="Tyagi A.K."/>
            <person name="Gaikwad K."/>
            <person name="Singh A."/>
            <person name="Dalal V."/>
            <person name="Srivastava S."/>
            <person name="Dixit A."/>
            <person name="Pal A.K."/>
            <person name="Ghazi I.A."/>
            <person name="Yadav M."/>
            <person name="Pandit A."/>
            <person name="Bhargava A."/>
            <person name="Sureshbabu K."/>
            <person name="Batra K."/>
            <person name="Sharma T.R."/>
            <person name="Mohapatra T."/>
            <person name="Singh N.K."/>
            <person name="Messing J."/>
            <person name="Nelson A.B."/>
            <person name="Fuks G."/>
            <person name="Kavchok S."/>
            <person name="Keizer G."/>
            <person name="Linton E."/>
            <person name="Llaca V."/>
            <person name="Song R."/>
            <person name="Tanyolac B."/>
            <person name="Young S."/>
            <person name="Ho-Il K."/>
            <person name="Hahn J.H."/>
            <person name="Sangsakoo G."/>
            <person name="Vanavichit A."/>
            <person name="de Mattos Luiz.A.T."/>
            <person name="Zimmer P.D."/>
            <person name="Malone G."/>
            <person name="Dellagostin O."/>
            <person name="de Oliveira A.C."/>
            <person name="Bevan M."/>
            <person name="Bancroft I."/>
            <person name="Minx P."/>
            <person name="Cordum H."/>
            <person name="Wilson R."/>
            <person name="Cheng Z."/>
            <person name="Jin W."/>
            <person name="Jiang J."/>
            <person name="Leong S.A."/>
            <person name="Iwama H."/>
            <person name="Gojobori T."/>
            <person name="Itoh T."/>
            <person name="Niimura Y."/>
            <person name="Fujii Y."/>
            <person name="Habara T."/>
            <person name="Sakai H."/>
            <person name="Sato Y."/>
            <person name="Wilson G."/>
            <person name="Kumar K."/>
            <person name="McCouch S."/>
            <person name="Juretic N."/>
            <person name="Hoen D."/>
            <person name="Wright S."/>
            <person name="Bruskiewich R."/>
            <person name="Bureau T."/>
            <person name="Miyao A."/>
            <person name="Hirochika H."/>
            <person name="Nishikawa T."/>
            <person name="Kadowaki K."/>
            <person name="Sugiura M."/>
            <person name="Burr B."/>
            <person name="Sasaki T."/>
        </authorList>
    </citation>
    <scope>NUCLEOTIDE SEQUENCE [LARGE SCALE GENOMIC DNA]</scope>
    <source>
        <strain evidence="3">cv. Nipponbare</strain>
    </source>
</reference>